<organism evidence="2">
    <name type="scientific">Lysobacter firmicutimachus</name>
    <dbReference type="NCBI Taxonomy" id="1792846"/>
    <lineage>
        <taxon>Bacteria</taxon>
        <taxon>Pseudomonadati</taxon>
        <taxon>Pseudomonadota</taxon>
        <taxon>Gammaproteobacteria</taxon>
        <taxon>Lysobacterales</taxon>
        <taxon>Lysobacteraceae</taxon>
        <taxon>Lysobacter</taxon>
    </lineage>
</organism>
<evidence type="ECO:0008006" key="3">
    <source>
        <dbReference type="Google" id="ProtNLM"/>
    </source>
</evidence>
<dbReference type="RefSeq" id="WP_363800044.1">
    <property type="nucleotide sequence ID" value="NZ_CP159925.1"/>
</dbReference>
<reference evidence="2" key="1">
    <citation type="submission" date="2024-06" db="EMBL/GenBank/DDBJ databases">
        <authorList>
            <person name="Li S."/>
        </authorList>
    </citation>
    <scope>NUCLEOTIDE SEQUENCE</scope>
    <source>
        <strain evidence="2">SR10</strain>
    </source>
</reference>
<evidence type="ECO:0000313" key="2">
    <source>
        <dbReference type="EMBL" id="XCO76816.1"/>
    </source>
</evidence>
<accession>A0AAU8MXW5</accession>
<keyword evidence="1" id="KW-1133">Transmembrane helix</keyword>
<sequence>MTGKPTEGSAPKPADFTSALDAQFDAIENTIDGDTRSDARTSVHAWKASVEADRLKSELAVIGEKIKSQAETREMRKEYALKALGLAQAAVGFWMMMFAMAATVNVIQNRPWLSDQALITLTAGCTVNVIAVFLVVVKGLFPSKNGDEGTKSEVPKS</sequence>
<gene>
    <name evidence="2" type="ORF">ABU614_08535</name>
</gene>
<feature type="transmembrane region" description="Helical" evidence="1">
    <location>
        <begin position="119"/>
        <end position="141"/>
    </location>
</feature>
<evidence type="ECO:0000256" key="1">
    <source>
        <dbReference type="SAM" id="Phobius"/>
    </source>
</evidence>
<proteinExistence type="predicted"/>
<dbReference type="AlphaFoldDB" id="A0AAU8MXW5"/>
<keyword evidence="1" id="KW-0472">Membrane</keyword>
<keyword evidence="1" id="KW-0812">Transmembrane</keyword>
<protein>
    <recommendedName>
        <fullName evidence="3">Phage holin family protein</fullName>
    </recommendedName>
</protein>
<name>A0AAU8MXW5_9GAMM</name>
<dbReference type="EMBL" id="CP159925">
    <property type="protein sequence ID" value="XCO76816.1"/>
    <property type="molecule type" value="Genomic_DNA"/>
</dbReference>
<feature type="transmembrane region" description="Helical" evidence="1">
    <location>
        <begin position="83"/>
        <end position="107"/>
    </location>
</feature>